<sequence length="334" mass="36638">MGLPEGSALSLPGQANTVAQPSGRQPAQQEPAQTVAPSAPVTPPAPATPSAPATNDGKTVEDGKAGERPLPDIAALMHDVETNQRAAEAIEKDYLYRSLVTEQRLDSHGGLKKIETREFEVFWENGVPVGRLEKKDGQELSPDEQKKESERIDKDSEKAKERREKADEEGKESDARGHELMTASRALELGSFTNARRVQLNGRDTIVADYAGDPKAKTRTKFEEVVRDMMGTVWVDERDRVLVKAEGHFVNNFKIGGGLVANIQKGTSFAMEQRKVNGEVWLPARFEGQGSARALLFLGFNGRVEAVESDYRKFKATSKIVPVESPTTPESMPK</sequence>
<proteinExistence type="predicted"/>
<evidence type="ECO:0000313" key="3">
    <source>
        <dbReference type="Proteomes" id="UP000568106"/>
    </source>
</evidence>
<comment type="caution">
    <text evidence="2">The sequence shown here is derived from an EMBL/GenBank/DDBJ whole genome shotgun (WGS) entry which is preliminary data.</text>
</comment>
<gene>
    <name evidence="2" type="ORF">HDF09_001234</name>
</gene>
<feature type="compositionally biased region" description="Basic and acidic residues" evidence="1">
    <location>
        <begin position="58"/>
        <end position="70"/>
    </location>
</feature>
<name>A0A7W8IG47_9BACT</name>
<evidence type="ECO:0000256" key="1">
    <source>
        <dbReference type="SAM" id="MobiDB-lite"/>
    </source>
</evidence>
<reference evidence="2" key="1">
    <citation type="submission" date="2020-08" db="EMBL/GenBank/DDBJ databases">
        <title>Genomic Encyclopedia of Type Strains, Phase IV (KMG-V): Genome sequencing to study the core and pangenomes of soil and plant-associated prokaryotes.</title>
        <authorList>
            <person name="Whitman W."/>
        </authorList>
    </citation>
    <scope>NUCLEOTIDE SEQUENCE [LARGE SCALE GENOMIC DNA]</scope>
    <source>
        <strain evidence="2">M8UP27</strain>
    </source>
</reference>
<feature type="compositionally biased region" description="Polar residues" evidence="1">
    <location>
        <begin position="13"/>
        <end position="30"/>
    </location>
</feature>
<feature type="compositionally biased region" description="Pro residues" evidence="1">
    <location>
        <begin position="40"/>
        <end position="49"/>
    </location>
</feature>
<dbReference type="Proteomes" id="UP000568106">
    <property type="component" value="Unassembled WGS sequence"/>
</dbReference>
<feature type="region of interest" description="Disordered" evidence="1">
    <location>
        <begin position="1"/>
        <end position="72"/>
    </location>
</feature>
<feature type="region of interest" description="Disordered" evidence="1">
    <location>
        <begin position="133"/>
        <end position="178"/>
    </location>
</feature>
<dbReference type="AlphaFoldDB" id="A0A7W8IG47"/>
<organism evidence="2 3">
    <name type="scientific">Tunturiibacter empetritectus</name>
    <dbReference type="NCBI Taxonomy" id="3069691"/>
    <lineage>
        <taxon>Bacteria</taxon>
        <taxon>Pseudomonadati</taxon>
        <taxon>Acidobacteriota</taxon>
        <taxon>Terriglobia</taxon>
        <taxon>Terriglobales</taxon>
        <taxon>Acidobacteriaceae</taxon>
        <taxon>Tunturiibacter</taxon>
    </lineage>
</organism>
<protein>
    <submittedName>
        <fullName evidence="2">Uncharacterized protein</fullName>
    </submittedName>
</protein>
<evidence type="ECO:0000313" key="2">
    <source>
        <dbReference type="EMBL" id="MBB5316584.1"/>
    </source>
</evidence>
<accession>A0A7W8IG47</accession>
<dbReference type="EMBL" id="JACHDY010000001">
    <property type="protein sequence ID" value="MBB5316584.1"/>
    <property type="molecule type" value="Genomic_DNA"/>
</dbReference>
<keyword evidence="3" id="KW-1185">Reference proteome</keyword>